<keyword evidence="1" id="KW-0255">Endonuclease</keyword>
<accession>A0A7Z0CJM4</accession>
<dbReference type="Pfam" id="PF23023">
    <property type="entry name" value="Anti-Pycsar_Apyc1"/>
    <property type="match status" value="1"/>
</dbReference>
<name>A0A7Z0CJM4_9ACTN</name>
<dbReference type="InterPro" id="IPR044094">
    <property type="entry name" value="AtsA-like_MBL-fold"/>
</dbReference>
<dbReference type="InterPro" id="IPR006311">
    <property type="entry name" value="TAT_signal"/>
</dbReference>
<dbReference type="PANTHER" id="PTHR46018">
    <property type="entry name" value="ZINC PHOSPHODIESTERASE ELAC PROTEIN 1"/>
    <property type="match status" value="1"/>
</dbReference>
<dbReference type="AlphaFoldDB" id="A0A7Z0CJM4"/>
<dbReference type="PANTHER" id="PTHR46018:SF2">
    <property type="entry name" value="ZINC PHOSPHODIESTERASE ELAC PROTEIN 1"/>
    <property type="match status" value="1"/>
</dbReference>
<comment type="caution">
    <text evidence="3">The sequence shown here is derived from an EMBL/GenBank/DDBJ whole genome shotgun (WGS) entry which is preliminary data.</text>
</comment>
<sequence>MCQTTGKPDDLPTAPEAGVRRRSLLRGGAVGTVGLGAAVLAPSASAKGRPITPPKRFGAAELVILGTAAGPPPEPDRAGIASALHIEGRNYLIDCGRSSVTNYYNVGLRYADLDSVFITHLHADHVADYYNVFLLAGWGLTDDNDALTQRVGVYGPGPAGALRPPFKGGDVPTVAPEDPTPGLAAMTEHLVAAYAYSSNLFIRDSGSPDPRDLIDVHELQVPSEVPADVLGDTAPPMDPFLVMEDDRVRVTAVLVPHGPAFPSYAYRFDTDHGSVVFSGDTSLTPNIVTLARGADILVHEAIDLEALGELPPAALDHLKQSHTSVADVGAVAEAAGVDTLVLSHLVPAAHSIVSTGRWRRRAQQGFGGRVVVGEDLMRIPLPR</sequence>
<evidence type="ECO:0000313" key="4">
    <source>
        <dbReference type="Proteomes" id="UP000562045"/>
    </source>
</evidence>
<gene>
    <name evidence="3" type="ORF">BJ993_000911</name>
</gene>
<proteinExistence type="predicted"/>
<dbReference type="InterPro" id="IPR036866">
    <property type="entry name" value="RibonucZ/Hydroxyglut_hydro"/>
</dbReference>
<protein>
    <submittedName>
        <fullName evidence="3">Ribonuclease BN (tRNA processing enzyme)</fullName>
    </submittedName>
</protein>
<keyword evidence="2" id="KW-0378">Hydrolase</keyword>
<evidence type="ECO:0000256" key="2">
    <source>
        <dbReference type="ARBA" id="ARBA00022801"/>
    </source>
</evidence>
<reference evidence="3 4" key="1">
    <citation type="submission" date="2020-07" db="EMBL/GenBank/DDBJ databases">
        <title>Sequencing the genomes of 1000 actinobacteria strains.</title>
        <authorList>
            <person name="Klenk H.-P."/>
        </authorList>
    </citation>
    <scope>NUCLEOTIDE SEQUENCE [LARGE SCALE GENOMIC DNA]</scope>
    <source>
        <strain evidence="3 4">DSM 15131</strain>
    </source>
</reference>
<dbReference type="GO" id="GO:0042781">
    <property type="term" value="F:3'-tRNA processing endoribonuclease activity"/>
    <property type="evidence" value="ECO:0007669"/>
    <property type="project" value="TreeGrafter"/>
</dbReference>
<dbReference type="Proteomes" id="UP000562045">
    <property type="component" value="Unassembled WGS sequence"/>
</dbReference>
<dbReference type="RefSeq" id="WP_179647900.1">
    <property type="nucleotide sequence ID" value="NZ_JACBZM010000001.1"/>
</dbReference>
<dbReference type="EMBL" id="JACBZM010000001">
    <property type="protein sequence ID" value="NYI43831.1"/>
    <property type="molecule type" value="Genomic_DNA"/>
</dbReference>
<organism evidence="3 4">
    <name type="scientific">Nocardioides aromaticivorans</name>
    <dbReference type="NCBI Taxonomy" id="200618"/>
    <lineage>
        <taxon>Bacteria</taxon>
        <taxon>Bacillati</taxon>
        <taxon>Actinomycetota</taxon>
        <taxon>Actinomycetes</taxon>
        <taxon>Propionibacteriales</taxon>
        <taxon>Nocardioidaceae</taxon>
        <taxon>Nocardioides</taxon>
    </lineage>
</organism>
<dbReference type="SUPFAM" id="SSF56281">
    <property type="entry name" value="Metallo-hydrolase/oxidoreductase"/>
    <property type="match status" value="1"/>
</dbReference>
<evidence type="ECO:0000256" key="1">
    <source>
        <dbReference type="ARBA" id="ARBA00022759"/>
    </source>
</evidence>
<evidence type="ECO:0000313" key="3">
    <source>
        <dbReference type="EMBL" id="NYI43831.1"/>
    </source>
</evidence>
<dbReference type="Gene3D" id="3.60.15.10">
    <property type="entry name" value="Ribonuclease Z/Hydroxyacylglutathione hydrolase-like"/>
    <property type="match status" value="1"/>
</dbReference>
<dbReference type="CDD" id="cd07719">
    <property type="entry name" value="arylsulfatase_AtsA-like_MBL-fold"/>
    <property type="match status" value="1"/>
</dbReference>
<keyword evidence="1" id="KW-0540">Nuclease</keyword>
<dbReference type="PROSITE" id="PS51318">
    <property type="entry name" value="TAT"/>
    <property type="match status" value="1"/>
</dbReference>